<comment type="caution">
    <text evidence="7">The sequence shown here is derived from an EMBL/GenBank/DDBJ whole genome shotgun (WGS) entry which is preliminary data.</text>
</comment>
<sequence length="185" mass="20263">MALLVAGLLIFFTVHFLPSMTSLRGKLIGRYGEGIYKLGFSLMAAVGLLLIIVGVSEAPYVPLYEPPAFGRMLAIPLVFLALYFVIGRRAGCRVRKLTAHPMLVGVSLWAVAHLLANGDLMSILLFGSFLTYSVTDIVLANRRGAKKGEVTASWSKELLVLFVVAAVFLFLVWAHRYYAGMPLMP</sequence>
<protein>
    <submittedName>
        <fullName evidence="7">Putative membrane protein</fullName>
    </submittedName>
</protein>
<proteinExistence type="predicted"/>
<evidence type="ECO:0000256" key="4">
    <source>
        <dbReference type="ARBA" id="ARBA00023136"/>
    </source>
</evidence>
<feature type="transmembrane region" description="Helical" evidence="5">
    <location>
        <begin position="6"/>
        <end position="23"/>
    </location>
</feature>
<accession>A0A4R6UC08</accession>
<dbReference type="AlphaFoldDB" id="A0A4R6UC08"/>
<feature type="domain" description="NnrU" evidence="6">
    <location>
        <begin position="3"/>
        <end position="182"/>
    </location>
</feature>
<dbReference type="OrthoDB" id="5293641at2"/>
<evidence type="ECO:0000256" key="3">
    <source>
        <dbReference type="ARBA" id="ARBA00022989"/>
    </source>
</evidence>
<keyword evidence="8" id="KW-1185">Reference proteome</keyword>
<dbReference type="Proteomes" id="UP000295375">
    <property type="component" value="Unassembled WGS sequence"/>
</dbReference>
<feature type="transmembrane region" description="Helical" evidence="5">
    <location>
        <begin position="98"/>
        <end position="116"/>
    </location>
</feature>
<dbReference type="InterPro" id="IPR009915">
    <property type="entry name" value="NnrU_dom"/>
</dbReference>
<comment type="subcellular location">
    <subcellularLocation>
        <location evidence="1">Membrane</location>
        <topology evidence="1">Multi-pass membrane protein</topology>
    </subcellularLocation>
</comment>
<name>A0A4R6UC08_9GAMM</name>
<keyword evidence="4 5" id="KW-0472">Membrane</keyword>
<dbReference type="RefSeq" id="WP_133593436.1">
    <property type="nucleotide sequence ID" value="NZ_CP037953.1"/>
</dbReference>
<dbReference type="EMBL" id="SNYM01000026">
    <property type="protein sequence ID" value="TDQ44161.1"/>
    <property type="molecule type" value="Genomic_DNA"/>
</dbReference>
<feature type="transmembrane region" description="Helical" evidence="5">
    <location>
        <begin position="68"/>
        <end position="86"/>
    </location>
</feature>
<organism evidence="7 8">
    <name type="scientific">Permianibacter aggregans</name>
    <dbReference type="NCBI Taxonomy" id="1510150"/>
    <lineage>
        <taxon>Bacteria</taxon>
        <taxon>Pseudomonadati</taxon>
        <taxon>Pseudomonadota</taxon>
        <taxon>Gammaproteobacteria</taxon>
        <taxon>Pseudomonadales</taxon>
        <taxon>Pseudomonadaceae</taxon>
        <taxon>Permianibacter</taxon>
    </lineage>
</organism>
<keyword evidence="2 5" id="KW-0812">Transmembrane</keyword>
<reference evidence="7 8" key="1">
    <citation type="submission" date="2019-03" db="EMBL/GenBank/DDBJ databases">
        <title>Genomic Encyclopedia of Type Strains, Phase IV (KMG-IV): sequencing the most valuable type-strain genomes for metagenomic binning, comparative biology and taxonomic classification.</title>
        <authorList>
            <person name="Goeker M."/>
        </authorList>
    </citation>
    <scope>NUCLEOTIDE SEQUENCE [LARGE SCALE GENOMIC DNA]</scope>
    <source>
        <strain evidence="7 8">DSM 103792</strain>
    </source>
</reference>
<feature type="transmembrane region" description="Helical" evidence="5">
    <location>
        <begin position="35"/>
        <end position="56"/>
    </location>
</feature>
<feature type="transmembrane region" description="Helical" evidence="5">
    <location>
        <begin position="159"/>
        <end position="178"/>
    </location>
</feature>
<dbReference type="GO" id="GO:0016020">
    <property type="term" value="C:membrane"/>
    <property type="evidence" value="ECO:0007669"/>
    <property type="project" value="UniProtKB-SubCell"/>
</dbReference>
<evidence type="ECO:0000313" key="7">
    <source>
        <dbReference type="EMBL" id="TDQ44161.1"/>
    </source>
</evidence>
<keyword evidence="3 5" id="KW-1133">Transmembrane helix</keyword>
<dbReference type="Pfam" id="PF07298">
    <property type="entry name" value="NnrU"/>
    <property type="match status" value="1"/>
</dbReference>
<evidence type="ECO:0000256" key="2">
    <source>
        <dbReference type="ARBA" id="ARBA00022692"/>
    </source>
</evidence>
<evidence type="ECO:0000259" key="6">
    <source>
        <dbReference type="Pfam" id="PF07298"/>
    </source>
</evidence>
<evidence type="ECO:0000256" key="5">
    <source>
        <dbReference type="SAM" id="Phobius"/>
    </source>
</evidence>
<feature type="transmembrane region" description="Helical" evidence="5">
    <location>
        <begin position="122"/>
        <end position="139"/>
    </location>
</feature>
<gene>
    <name evidence="7" type="ORF">EV696_12643</name>
</gene>
<evidence type="ECO:0000313" key="8">
    <source>
        <dbReference type="Proteomes" id="UP000295375"/>
    </source>
</evidence>
<evidence type="ECO:0000256" key="1">
    <source>
        <dbReference type="ARBA" id="ARBA00004141"/>
    </source>
</evidence>